<comment type="caution">
    <text evidence="2">The sequence shown here is derived from an EMBL/GenBank/DDBJ whole genome shotgun (WGS) entry which is preliminary data.</text>
</comment>
<dbReference type="EMBL" id="JACCBM010000001">
    <property type="protein sequence ID" value="NYD70126.1"/>
    <property type="molecule type" value="Genomic_DNA"/>
</dbReference>
<organism evidence="2 3">
    <name type="scientific">Herbiconiux flava</name>
    <dbReference type="NCBI Taxonomy" id="881268"/>
    <lineage>
        <taxon>Bacteria</taxon>
        <taxon>Bacillati</taxon>
        <taxon>Actinomycetota</taxon>
        <taxon>Actinomycetes</taxon>
        <taxon>Micrococcales</taxon>
        <taxon>Microbacteriaceae</taxon>
        <taxon>Herbiconiux</taxon>
    </lineage>
</organism>
<protein>
    <submittedName>
        <fullName evidence="2">Uncharacterized protein</fullName>
    </submittedName>
</protein>
<name>A0A852SMU6_9MICO</name>
<keyword evidence="1" id="KW-1133">Transmembrane helix</keyword>
<keyword evidence="3" id="KW-1185">Reference proteome</keyword>
<keyword evidence="1" id="KW-0472">Membrane</keyword>
<evidence type="ECO:0000313" key="3">
    <source>
        <dbReference type="Proteomes" id="UP000549913"/>
    </source>
</evidence>
<evidence type="ECO:0000313" key="2">
    <source>
        <dbReference type="EMBL" id="NYD70126.1"/>
    </source>
</evidence>
<dbReference type="Proteomes" id="UP000549913">
    <property type="component" value="Unassembled WGS sequence"/>
</dbReference>
<dbReference type="AlphaFoldDB" id="A0A852SMU6"/>
<gene>
    <name evidence="2" type="ORF">BJ984_001284</name>
</gene>
<sequence length="51" mass="5409">MAIDIHTAYPDIARHQVRERRSSALKALAVSASAVAALVLSVLALWGRPGV</sequence>
<proteinExistence type="predicted"/>
<accession>A0A852SMU6</accession>
<reference evidence="2 3" key="1">
    <citation type="submission" date="2020-07" db="EMBL/GenBank/DDBJ databases">
        <title>Sequencing the genomes of 1000 actinobacteria strains.</title>
        <authorList>
            <person name="Klenk H.-P."/>
        </authorList>
    </citation>
    <scope>NUCLEOTIDE SEQUENCE [LARGE SCALE GENOMIC DNA]</scope>
    <source>
        <strain evidence="2 3">DSM 26474</strain>
    </source>
</reference>
<feature type="transmembrane region" description="Helical" evidence="1">
    <location>
        <begin position="24"/>
        <end position="46"/>
    </location>
</feature>
<dbReference type="RefSeq" id="WP_179547328.1">
    <property type="nucleotide sequence ID" value="NZ_BSEW01000001.1"/>
</dbReference>
<evidence type="ECO:0000256" key="1">
    <source>
        <dbReference type="SAM" id="Phobius"/>
    </source>
</evidence>
<keyword evidence="1" id="KW-0812">Transmembrane</keyword>